<dbReference type="InterPro" id="IPR025110">
    <property type="entry name" value="AMP-bd_C"/>
</dbReference>
<dbReference type="PANTHER" id="PTHR43767">
    <property type="entry name" value="LONG-CHAIN-FATTY-ACID--COA LIGASE"/>
    <property type="match status" value="1"/>
</dbReference>
<reference evidence="3 4" key="1">
    <citation type="submission" date="2024-03" db="EMBL/GenBank/DDBJ databases">
        <title>Mouse gut bacterial collection (mGBC) of GemPharmatech.</title>
        <authorList>
            <person name="He Y."/>
            <person name="Dong L."/>
            <person name="Wu D."/>
            <person name="Gao X."/>
            <person name="Lin Z."/>
        </authorList>
    </citation>
    <scope>NUCLEOTIDE SEQUENCE [LARGE SCALE GENOMIC DNA]</scope>
    <source>
        <strain evidence="3 4">54-13</strain>
    </source>
</reference>
<dbReference type="Pfam" id="PF13193">
    <property type="entry name" value="AMP-binding_C"/>
    <property type="match status" value="1"/>
</dbReference>
<organism evidence="3 4">
    <name type="scientific">Heminiphilus faecis</name>
    <dbReference type="NCBI Taxonomy" id="2601703"/>
    <lineage>
        <taxon>Bacteria</taxon>
        <taxon>Pseudomonadati</taxon>
        <taxon>Bacteroidota</taxon>
        <taxon>Bacteroidia</taxon>
        <taxon>Bacteroidales</taxon>
        <taxon>Muribaculaceae</taxon>
        <taxon>Heminiphilus</taxon>
    </lineage>
</organism>
<dbReference type="InterPro" id="IPR000873">
    <property type="entry name" value="AMP-dep_synth/lig_dom"/>
</dbReference>
<dbReference type="RefSeq" id="WP_121698227.1">
    <property type="nucleotide sequence ID" value="NZ_JBCLPP010000038.1"/>
</dbReference>
<dbReference type="InterPro" id="IPR045851">
    <property type="entry name" value="AMP-bd_C_sf"/>
</dbReference>
<accession>A0ABV4CY33</accession>
<gene>
    <name evidence="3" type="ORF">AAK873_11665</name>
</gene>
<proteinExistence type="predicted"/>
<dbReference type="Pfam" id="PF00501">
    <property type="entry name" value="AMP-binding"/>
    <property type="match status" value="1"/>
</dbReference>
<name>A0ABV4CY33_9BACT</name>
<dbReference type="Gene3D" id="3.40.50.12780">
    <property type="entry name" value="N-terminal domain of ligase-like"/>
    <property type="match status" value="1"/>
</dbReference>
<sequence length="319" mass="35820">MIIDPHRLAERFIVEWHNEKDYITAYTSGSTGKPKEIKLLKSDMALSAQATCVFFNINNDSVLLSPLSTDYIAGKMMVVRAMMSGATLHIANPSRTVSLDGYRHIDLLPIVPAQLEHILSCSDRSVIRNLLIGGGALSPAQETLISQSGINAWLSYGMTETCSHVAIRKISENTTEFKALPGITFDTDKRGCLIINASKFSFSRLVTNDIVDLKSPVSFRWLGRYDNVINSGGIKIHPEEVERRLSSYISHAFYIIGRQSPEWGQETVLYIEGNGDQKDADAIINRARRILDRYSVPKAVYFIPEFERTSSDKIIRRLY</sequence>
<dbReference type="PANTHER" id="PTHR43767:SF1">
    <property type="entry name" value="NONRIBOSOMAL PEPTIDE SYNTHASE PES1 (EUROFUNG)-RELATED"/>
    <property type="match status" value="1"/>
</dbReference>
<evidence type="ECO:0000313" key="3">
    <source>
        <dbReference type="EMBL" id="MEY8246266.1"/>
    </source>
</evidence>
<dbReference type="Proteomes" id="UP001565200">
    <property type="component" value="Unassembled WGS sequence"/>
</dbReference>
<comment type="caution">
    <text evidence="3">The sequence shown here is derived from an EMBL/GenBank/DDBJ whole genome shotgun (WGS) entry which is preliminary data.</text>
</comment>
<keyword evidence="4" id="KW-1185">Reference proteome</keyword>
<dbReference type="EMBL" id="JBCLPP010000038">
    <property type="protein sequence ID" value="MEY8246266.1"/>
    <property type="molecule type" value="Genomic_DNA"/>
</dbReference>
<evidence type="ECO:0000313" key="4">
    <source>
        <dbReference type="Proteomes" id="UP001565200"/>
    </source>
</evidence>
<evidence type="ECO:0000259" key="1">
    <source>
        <dbReference type="Pfam" id="PF00501"/>
    </source>
</evidence>
<feature type="domain" description="AMP-binding enzyme C-terminal" evidence="2">
    <location>
        <begin position="254"/>
        <end position="313"/>
    </location>
</feature>
<dbReference type="Gene3D" id="3.30.300.30">
    <property type="match status" value="1"/>
</dbReference>
<feature type="domain" description="AMP-dependent synthetase/ligase" evidence="1">
    <location>
        <begin position="23"/>
        <end position="169"/>
    </location>
</feature>
<dbReference type="InterPro" id="IPR050237">
    <property type="entry name" value="ATP-dep_AMP-bd_enzyme"/>
</dbReference>
<dbReference type="InterPro" id="IPR042099">
    <property type="entry name" value="ANL_N_sf"/>
</dbReference>
<protein>
    <submittedName>
        <fullName evidence="3">AMP-binding protein</fullName>
    </submittedName>
</protein>
<dbReference type="SUPFAM" id="SSF56801">
    <property type="entry name" value="Acetyl-CoA synthetase-like"/>
    <property type="match status" value="1"/>
</dbReference>
<evidence type="ECO:0000259" key="2">
    <source>
        <dbReference type="Pfam" id="PF13193"/>
    </source>
</evidence>